<comment type="caution">
    <text evidence="17">The sequence shown here is derived from an EMBL/GenBank/DDBJ whole genome shotgun (WGS) entry which is preliminary data.</text>
</comment>
<keyword evidence="7 13" id="KW-0547">Nucleotide-binding</keyword>
<sequence>MALSSLFKSSKKGKHYITPTSPTSIKEISGPSNFKRHIHVAFDKEKQQFTGLPDNWEQILKDHKITKEEQNENPQAVIDAIHTFESNQHKPTKFMNEECQSNDSSFEGDIEGEISGFVAKAPELTEITHPISTINQPVKAINEKVEKISIEGYKKNEANDLTRHKSIKKIKKTDEQIMQELDELVNKTVDPLTRYEIKKKVGSGASGTVCEALDKKNKQLVAIKKMDLNNQPKKELIITEIRVMKEYHHDAIVNFVDCFLVGKELWVVMEFLAGGALTDVVTETILSEQQIASVCKKCLEALEYLHSLCVIHRDIKSDNVLLGMNGEVKLTDFGFCAQISQAAEKRNTMVGTPYWMAPELVQRAKYGNKVDIWSLGIMVIEMLDGEPPYLNEQPIRALYLIASHGKPEIKKKDISYDLQDFLDCCLKVEEDARSSAAELLRHPFIIKNASDEQLKQLERNITAARKALQKEF</sequence>
<dbReference type="SMART" id="SM00220">
    <property type="entry name" value="S_TKc"/>
    <property type="match status" value="1"/>
</dbReference>
<accession>A0A7I8VSG7</accession>
<evidence type="ECO:0000256" key="4">
    <source>
        <dbReference type="ARBA" id="ARBA00022527"/>
    </source>
</evidence>
<organism evidence="17 18">
    <name type="scientific">Dimorphilus gyrociliatus</name>
    <dbReference type="NCBI Taxonomy" id="2664684"/>
    <lineage>
        <taxon>Eukaryota</taxon>
        <taxon>Metazoa</taxon>
        <taxon>Spiralia</taxon>
        <taxon>Lophotrochozoa</taxon>
        <taxon>Annelida</taxon>
        <taxon>Polychaeta</taxon>
        <taxon>Polychaeta incertae sedis</taxon>
        <taxon>Dinophilidae</taxon>
        <taxon>Dimorphilus</taxon>
    </lineage>
</organism>
<dbReference type="InterPro" id="IPR051931">
    <property type="entry name" value="PAK3-like"/>
</dbReference>
<evidence type="ECO:0000256" key="6">
    <source>
        <dbReference type="ARBA" id="ARBA00022723"/>
    </source>
</evidence>
<evidence type="ECO:0000259" key="16">
    <source>
        <dbReference type="PROSITE" id="PS50011"/>
    </source>
</evidence>
<feature type="binding site" evidence="13">
    <location>
        <position position="225"/>
    </location>
    <ligand>
        <name>ATP</name>
        <dbReference type="ChEBI" id="CHEBI:30616"/>
    </ligand>
</feature>
<feature type="domain" description="Protein kinase" evidence="16">
    <location>
        <begin position="195"/>
        <end position="445"/>
    </location>
</feature>
<evidence type="ECO:0000256" key="3">
    <source>
        <dbReference type="ARBA" id="ARBA00012513"/>
    </source>
</evidence>
<dbReference type="PANTHER" id="PTHR45832:SF22">
    <property type="entry name" value="SERINE_THREONINE-PROTEIN KINASE SAMKA-RELATED"/>
    <property type="match status" value="1"/>
</dbReference>
<dbReference type="FunFam" id="3.30.200.20:FF:000705">
    <property type="entry name" value="Non-specific serine/threonine protein kinase"/>
    <property type="match status" value="1"/>
</dbReference>
<feature type="compositionally biased region" description="Polar residues" evidence="15">
    <location>
        <begin position="18"/>
        <end position="30"/>
    </location>
</feature>
<evidence type="ECO:0000256" key="7">
    <source>
        <dbReference type="ARBA" id="ARBA00022741"/>
    </source>
</evidence>
<evidence type="ECO:0000313" key="17">
    <source>
        <dbReference type="EMBL" id="CAD5119211.1"/>
    </source>
</evidence>
<keyword evidence="9 13" id="KW-0067">ATP-binding</keyword>
<dbReference type="Gene3D" id="3.30.200.20">
    <property type="entry name" value="Phosphorylase Kinase, domain 1"/>
    <property type="match status" value="1"/>
</dbReference>
<evidence type="ECO:0000256" key="9">
    <source>
        <dbReference type="ARBA" id="ARBA00022840"/>
    </source>
</evidence>
<keyword evidence="18" id="KW-1185">Reference proteome</keyword>
<dbReference type="EMBL" id="CAJFCJ010000009">
    <property type="protein sequence ID" value="CAD5119211.1"/>
    <property type="molecule type" value="Genomic_DNA"/>
</dbReference>
<feature type="region of interest" description="Disordered" evidence="15">
    <location>
        <begin position="1"/>
        <end position="30"/>
    </location>
</feature>
<dbReference type="Pfam" id="PF00786">
    <property type="entry name" value="PBD"/>
    <property type="match status" value="1"/>
</dbReference>
<dbReference type="GO" id="GO:0005524">
    <property type="term" value="F:ATP binding"/>
    <property type="evidence" value="ECO:0007669"/>
    <property type="project" value="UniProtKB-UniRule"/>
</dbReference>
<dbReference type="Pfam" id="PF00069">
    <property type="entry name" value="Pkinase"/>
    <property type="match status" value="1"/>
</dbReference>
<evidence type="ECO:0000313" key="18">
    <source>
        <dbReference type="Proteomes" id="UP000549394"/>
    </source>
</evidence>
<name>A0A7I8VSG7_9ANNE</name>
<dbReference type="OrthoDB" id="2914378at2759"/>
<evidence type="ECO:0000256" key="11">
    <source>
        <dbReference type="ARBA" id="ARBA00047899"/>
    </source>
</evidence>
<evidence type="ECO:0000256" key="5">
    <source>
        <dbReference type="ARBA" id="ARBA00022679"/>
    </source>
</evidence>
<dbReference type="InterPro" id="IPR033923">
    <property type="entry name" value="PAK_BD"/>
</dbReference>
<dbReference type="GO" id="GO:0046872">
    <property type="term" value="F:metal ion binding"/>
    <property type="evidence" value="ECO:0007669"/>
    <property type="project" value="UniProtKB-KW"/>
</dbReference>
<dbReference type="PROSITE" id="PS00108">
    <property type="entry name" value="PROTEIN_KINASE_ST"/>
    <property type="match status" value="1"/>
</dbReference>
<dbReference type="InterPro" id="IPR017441">
    <property type="entry name" value="Protein_kinase_ATP_BS"/>
</dbReference>
<dbReference type="CDD" id="cd06614">
    <property type="entry name" value="STKc_PAK"/>
    <property type="match status" value="1"/>
</dbReference>
<dbReference type="CDD" id="cd01093">
    <property type="entry name" value="CRIB_PAK_like"/>
    <property type="match status" value="1"/>
</dbReference>
<comment type="similarity">
    <text evidence="2">Belongs to the protein kinase superfamily. STE Ser/Thr protein kinase family. STE20 subfamily.</text>
</comment>
<dbReference type="SUPFAM" id="SSF56112">
    <property type="entry name" value="Protein kinase-like (PK-like)"/>
    <property type="match status" value="1"/>
</dbReference>
<evidence type="ECO:0000256" key="13">
    <source>
        <dbReference type="PROSITE-ProRule" id="PRU10141"/>
    </source>
</evidence>
<keyword evidence="10" id="KW-0460">Magnesium</keyword>
<keyword evidence="5" id="KW-0808">Transferase</keyword>
<comment type="catalytic activity">
    <reaction evidence="11">
        <text>L-threonyl-[protein] + ATP = O-phospho-L-threonyl-[protein] + ADP + H(+)</text>
        <dbReference type="Rhea" id="RHEA:46608"/>
        <dbReference type="Rhea" id="RHEA-COMP:11060"/>
        <dbReference type="Rhea" id="RHEA-COMP:11605"/>
        <dbReference type="ChEBI" id="CHEBI:15378"/>
        <dbReference type="ChEBI" id="CHEBI:30013"/>
        <dbReference type="ChEBI" id="CHEBI:30616"/>
        <dbReference type="ChEBI" id="CHEBI:61977"/>
        <dbReference type="ChEBI" id="CHEBI:456216"/>
        <dbReference type="EC" id="2.7.11.1"/>
    </reaction>
</comment>
<evidence type="ECO:0000256" key="8">
    <source>
        <dbReference type="ARBA" id="ARBA00022777"/>
    </source>
</evidence>
<dbReference type="FunFam" id="1.10.510.10:FF:000768">
    <property type="entry name" value="Non-specific serine/threonine protein kinase"/>
    <property type="match status" value="1"/>
</dbReference>
<evidence type="ECO:0000256" key="10">
    <source>
        <dbReference type="ARBA" id="ARBA00022842"/>
    </source>
</evidence>
<evidence type="ECO:0000256" key="1">
    <source>
        <dbReference type="ARBA" id="ARBA00001946"/>
    </source>
</evidence>
<comment type="cofactor">
    <cofactor evidence="1">
        <name>Mg(2+)</name>
        <dbReference type="ChEBI" id="CHEBI:18420"/>
    </cofactor>
</comment>
<dbReference type="AlphaFoldDB" id="A0A7I8VSG7"/>
<dbReference type="EC" id="2.7.11.1" evidence="3"/>
<dbReference type="Gene3D" id="1.10.510.10">
    <property type="entry name" value="Transferase(Phosphotransferase) domain 1"/>
    <property type="match status" value="1"/>
</dbReference>
<keyword evidence="6" id="KW-0479">Metal-binding</keyword>
<dbReference type="PROSITE" id="PS00107">
    <property type="entry name" value="PROTEIN_KINASE_ATP"/>
    <property type="match status" value="1"/>
</dbReference>
<dbReference type="InterPro" id="IPR000719">
    <property type="entry name" value="Prot_kinase_dom"/>
</dbReference>
<keyword evidence="4 14" id="KW-0723">Serine/threonine-protein kinase</keyword>
<dbReference type="InterPro" id="IPR000095">
    <property type="entry name" value="CRIB_dom"/>
</dbReference>
<dbReference type="InterPro" id="IPR036936">
    <property type="entry name" value="CRIB_dom_sf"/>
</dbReference>
<evidence type="ECO:0000256" key="12">
    <source>
        <dbReference type="ARBA" id="ARBA00048679"/>
    </source>
</evidence>
<proteinExistence type="inferred from homology"/>
<dbReference type="SMART" id="SM00285">
    <property type="entry name" value="PBD"/>
    <property type="match status" value="1"/>
</dbReference>
<dbReference type="InterPro" id="IPR008271">
    <property type="entry name" value="Ser/Thr_kinase_AS"/>
</dbReference>
<dbReference type="Gene3D" id="3.90.810.10">
    <property type="entry name" value="CRIB domain"/>
    <property type="match status" value="1"/>
</dbReference>
<protein>
    <recommendedName>
        <fullName evidence="3">non-specific serine/threonine protein kinase</fullName>
        <ecNumber evidence="3">2.7.11.1</ecNumber>
    </recommendedName>
</protein>
<dbReference type="InterPro" id="IPR011009">
    <property type="entry name" value="Kinase-like_dom_sf"/>
</dbReference>
<evidence type="ECO:0000256" key="2">
    <source>
        <dbReference type="ARBA" id="ARBA00008874"/>
    </source>
</evidence>
<gene>
    <name evidence="17" type="ORF">DGYR_LOCUS7486</name>
</gene>
<reference evidence="17 18" key="1">
    <citation type="submission" date="2020-08" db="EMBL/GenBank/DDBJ databases">
        <authorList>
            <person name="Hejnol A."/>
        </authorList>
    </citation>
    <scope>NUCLEOTIDE SEQUENCE [LARGE SCALE GENOMIC DNA]</scope>
</reference>
<dbReference type="PANTHER" id="PTHR45832">
    <property type="entry name" value="SERINE/THREONINE-PROTEIN KINASE SAMKA-RELATED-RELATED"/>
    <property type="match status" value="1"/>
</dbReference>
<dbReference type="PROSITE" id="PS50011">
    <property type="entry name" value="PROTEIN_KINASE_DOM"/>
    <property type="match status" value="1"/>
</dbReference>
<evidence type="ECO:0000256" key="14">
    <source>
        <dbReference type="RuleBase" id="RU000304"/>
    </source>
</evidence>
<evidence type="ECO:0000256" key="15">
    <source>
        <dbReference type="SAM" id="MobiDB-lite"/>
    </source>
</evidence>
<keyword evidence="8" id="KW-0418">Kinase</keyword>
<dbReference type="Proteomes" id="UP000549394">
    <property type="component" value="Unassembled WGS sequence"/>
</dbReference>
<dbReference type="GO" id="GO:0004674">
    <property type="term" value="F:protein serine/threonine kinase activity"/>
    <property type="evidence" value="ECO:0007669"/>
    <property type="project" value="UniProtKB-KW"/>
</dbReference>
<comment type="catalytic activity">
    <reaction evidence="12">
        <text>L-seryl-[protein] + ATP = O-phospho-L-seryl-[protein] + ADP + H(+)</text>
        <dbReference type="Rhea" id="RHEA:17989"/>
        <dbReference type="Rhea" id="RHEA-COMP:9863"/>
        <dbReference type="Rhea" id="RHEA-COMP:11604"/>
        <dbReference type="ChEBI" id="CHEBI:15378"/>
        <dbReference type="ChEBI" id="CHEBI:29999"/>
        <dbReference type="ChEBI" id="CHEBI:30616"/>
        <dbReference type="ChEBI" id="CHEBI:83421"/>
        <dbReference type="ChEBI" id="CHEBI:456216"/>
        <dbReference type="EC" id="2.7.11.1"/>
    </reaction>
</comment>